<organism evidence="1 2">
    <name type="scientific">Paraglomus occultum</name>
    <dbReference type="NCBI Taxonomy" id="144539"/>
    <lineage>
        <taxon>Eukaryota</taxon>
        <taxon>Fungi</taxon>
        <taxon>Fungi incertae sedis</taxon>
        <taxon>Mucoromycota</taxon>
        <taxon>Glomeromycotina</taxon>
        <taxon>Glomeromycetes</taxon>
        <taxon>Paraglomerales</taxon>
        <taxon>Paraglomeraceae</taxon>
        <taxon>Paraglomus</taxon>
    </lineage>
</organism>
<dbReference type="AlphaFoldDB" id="A0A9N9B0U2"/>
<dbReference type="OrthoDB" id="2358876at2759"/>
<proteinExistence type="predicted"/>
<dbReference type="EMBL" id="CAJVPJ010000721">
    <property type="protein sequence ID" value="CAG8551741.1"/>
    <property type="molecule type" value="Genomic_DNA"/>
</dbReference>
<dbReference type="Gene3D" id="1.10.150.50">
    <property type="entry name" value="Transcription Factor, Ets-1"/>
    <property type="match status" value="1"/>
</dbReference>
<protein>
    <submittedName>
        <fullName evidence="1">5131_t:CDS:1</fullName>
    </submittedName>
</protein>
<evidence type="ECO:0000313" key="2">
    <source>
        <dbReference type="Proteomes" id="UP000789572"/>
    </source>
</evidence>
<sequence>MSSESGLSSLDKVEKWDVEQLIRYLNKHLSRNLSSQNENILKENDIGGSAILDMSEDRLVSLGFTVGAAIHVSKVIKRLNARLVVVTGSLDDCWTLVQRKVKTEFLDLLEDVDECEIAIKPSSYNQVIKDKDAFEIFLETVPKHKGVRNINFTVETTQINFSKYKKITDLVDIFGASIKDLTTIDDLPQLKFPTKTADMSQLQSIIEAIVTRLKTNLRKRKLNDLDGYDYVYGIVSTGDQWIFTVVSSDNEFGAANKRTKRLSVSDYDVGGDKLKEDVETLVVTIIGITKLQVLWINPSQRDSDLRKFCLLDDR</sequence>
<reference evidence="1" key="1">
    <citation type="submission" date="2021-06" db="EMBL/GenBank/DDBJ databases">
        <authorList>
            <person name="Kallberg Y."/>
            <person name="Tangrot J."/>
            <person name="Rosling A."/>
        </authorList>
    </citation>
    <scope>NUCLEOTIDE SEQUENCE</scope>
    <source>
        <strain evidence="1">IA702</strain>
    </source>
</reference>
<dbReference type="SUPFAM" id="SSF47769">
    <property type="entry name" value="SAM/Pointed domain"/>
    <property type="match status" value="1"/>
</dbReference>
<dbReference type="InterPro" id="IPR013761">
    <property type="entry name" value="SAM/pointed_sf"/>
</dbReference>
<keyword evidence="2" id="KW-1185">Reference proteome</keyword>
<comment type="caution">
    <text evidence="1">The sequence shown here is derived from an EMBL/GenBank/DDBJ whole genome shotgun (WGS) entry which is preliminary data.</text>
</comment>
<dbReference type="Proteomes" id="UP000789572">
    <property type="component" value="Unassembled WGS sequence"/>
</dbReference>
<accession>A0A9N9B0U2</accession>
<evidence type="ECO:0000313" key="1">
    <source>
        <dbReference type="EMBL" id="CAG8551741.1"/>
    </source>
</evidence>
<name>A0A9N9B0U2_9GLOM</name>
<gene>
    <name evidence="1" type="ORF">POCULU_LOCUS5056</name>
</gene>